<dbReference type="Pfam" id="PF03788">
    <property type="entry name" value="LrgA"/>
    <property type="match status" value="1"/>
</dbReference>
<evidence type="ECO:0000313" key="7">
    <source>
        <dbReference type="EMBL" id="NCU17349.1"/>
    </source>
</evidence>
<feature type="transmembrane region" description="Helical" evidence="6">
    <location>
        <begin position="90"/>
        <end position="111"/>
    </location>
</feature>
<dbReference type="PANTHER" id="PTHR33931">
    <property type="entry name" value="HOLIN-LIKE PROTEIN CIDA-RELATED"/>
    <property type="match status" value="1"/>
</dbReference>
<keyword evidence="8" id="KW-1185">Reference proteome</keyword>
<dbReference type="InterPro" id="IPR005538">
    <property type="entry name" value="LrgA/CidA"/>
</dbReference>
<proteinExistence type="predicted"/>
<organism evidence="7 8">
    <name type="scientific">Pallidibacillus pasinlerensis</name>
    <dbReference type="NCBI Taxonomy" id="2703818"/>
    <lineage>
        <taxon>Bacteria</taxon>
        <taxon>Bacillati</taxon>
        <taxon>Bacillota</taxon>
        <taxon>Bacilli</taxon>
        <taxon>Bacillales</taxon>
        <taxon>Bacillaceae</taxon>
        <taxon>Pallidibacillus</taxon>
    </lineage>
</organism>
<evidence type="ECO:0000256" key="2">
    <source>
        <dbReference type="ARBA" id="ARBA00022475"/>
    </source>
</evidence>
<keyword evidence="2" id="KW-1003">Cell membrane</keyword>
<evidence type="ECO:0000313" key="8">
    <source>
        <dbReference type="Proteomes" id="UP000743899"/>
    </source>
</evidence>
<evidence type="ECO:0000256" key="1">
    <source>
        <dbReference type="ARBA" id="ARBA00004651"/>
    </source>
</evidence>
<dbReference type="EMBL" id="JAACYS010000019">
    <property type="protein sequence ID" value="NCU17349.1"/>
    <property type="molecule type" value="Genomic_DNA"/>
</dbReference>
<feature type="transmembrane region" description="Helical" evidence="6">
    <location>
        <begin position="33"/>
        <end position="51"/>
    </location>
</feature>
<dbReference type="PANTHER" id="PTHR33931:SF2">
    <property type="entry name" value="HOLIN-LIKE PROTEIN CIDA"/>
    <property type="match status" value="1"/>
</dbReference>
<feature type="transmembrane region" description="Helical" evidence="6">
    <location>
        <begin position="63"/>
        <end position="84"/>
    </location>
</feature>
<name>A0ABX0A487_9BACI</name>
<comment type="caution">
    <text evidence="7">The sequence shown here is derived from an EMBL/GenBank/DDBJ whole genome shotgun (WGS) entry which is preliminary data.</text>
</comment>
<protein>
    <submittedName>
        <fullName evidence="7">CidA/LrgA family protein</fullName>
    </submittedName>
</protein>
<keyword evidence="5 6" id="KW-0472">Membrane</keyword>
<accession>A0ABX0A487</accession>
<comment type="subcellular location">
    <subcellularLocation>
        <location evidence="1">Cell membrane</location>
        <topology evidence="1">Multi-pass membrane protein</topology>
    </subcellularLocation>
</comment>
<reference evidence="7 8" key="1">
    <citation type="submission" date="2020-01" db="EMBL/GenBank/DDBJ databases">
        <title>A novel Bacillus sp. from Pasinler.</title>
        <authorList>
            <person name="Adiguzel A."/>
            <person name="Ay H."/>
            <person name="Baltaci M.O."/>
        </authorList>
    </citation>
    <scope>NUCLEOTIDE SEQUENCE [LARGE SCALE GENOMIC DNA]</scope>
    <source>
        <strain evidence="7 8">P1</strain>
    </source>
</reference>
<gene>
    <name evidence="7" type="ORF">GW534_06125</name>
</gene>
<evidence type="ECO:0000256" key="3">
    <source>
        <dbReference type="ARBA" id="ARBA00022692"/>
    </source>
</evidence>
<evidence type="ECO:0000256" key="5">
    <source>
        <dbReference type="ARBA" id="ARBA00023136"/>
    </source>
</evidence>
<sequence>MKKAMKILIQVAVIIIICKLGEAIQAWSQIPIPGSIIGLLILFILLIAKVIPEKWIMDGSNFLLSIMTLLFVPATVGIMNYFHIFQGKGWLLILFMILSTVLVMLSSGFVAEKWGKKSVEQEDHFTA</sequence>
<evidence type="ECO:0000256" key="4">
    <source>
        <dbReference type="ARBA" id="ARBA00022989"/>
    </source>
</evidence>
<dbReference type="Proteomes" id="UP000743899">
    <property type="component" value="Unassembled WGS sequence"/>
</dbReference>
<keyword evidence="3 6" id="KW-0812">Transmembrane</keyword>
<keyword evidence="4 6" id="KW-1133">Transmembrane helix</keyword>
<evidence type="ECO:0000256" key="6">
    <source>
        <dbReference type="SAM" id="Phobius"/>
    </source>
</evidence>